<dbReference type="PANTHER" id="PTHR43649">
    <property type="entry name" value="ARABINOSE-BINDING PROTEIN-RELATED"/>
    <property type="match status" value="1"/>
</dbReference>
<evidence type="ECO:0000256" key="4">
    <source>
        <dbReference type="ARBA" id="ARBA00023139"/>
    </source>
</evidence>
<name>A0A7G6YAB3_9MICO</name>
<proteinExistence type="predicted"/>
<dbReference type="EMBL" id="CP043641">
    <property type="protein sequence ID" value="QNE35428.1"/>
    <property type="molecule type" value="Genomic_DNA"/>
</dbReference>
<evidence type="ECO:0000256" key="1">
    <source>
        <dbReference type="ARBA" id="ARBA00022475"/>
    </source>
</evidence>
<organism evidence="6 7">
    <name type="scientific">Leifsonia shinshuensis</name>
    <dbReference type="NCBI Taxonomy" id="150026"/>
    <lineage>
        <taxon>Bacteria</taxon>
        <taxon>Bacillati</taxon>
        <taxon>Actinomycetota</taxon>
        <taxon>Actinomycetes</taxon>
        <taxon>Micrococcales</taxon>
        <taxon>Microbacteriaceae</taxon>
        <taxon>Leifsonia</taxon>
    </lineage>
</organism>
<dbReference type="Proteomes" id="UP000515511">
    <property type="component" value="Chromosome"/>
</dbReference>
<accession>A0A7G6YAB3</accession>
<reference evidence="7" key="1">
    <citation type="submission" date="2019-09" db="EMBL/GenBank/DDBJ databases">
        <title>Antimicrobial potential of Antarctic Bacteria.</title>
        <authorList>
            <person name="Benaud N."/>
            <person name="Edwards R.J."/>
            <person name="Ferrari B.C."/>
        </authorList>
    </citation>
    <scope>NUCLEOTIDE SEQUENCE [LARGE SCALE GENOMIC DNA]</scope>
    <source>
        <strain evidence="7">INR9</strain>
    </source>
</reference>
<evidence type="ECO:0000256" key="3">
    <source>
        <dbReference type="ARBA" id="ARBA00023136"/>
    </source>
</evidence>
<keyword evidence="1" id="KW-1003">Cell membrane</keyword>
<keyword evidence="3" id="KW-0472">Membrane</keyword>
<evidence type="ECO:0000256" key="2">
    <source>
        <dbReference type="ARBA" id="ARBA00022729"/>
    </source>
</evidence>
<gene>
    <name evidence="6" type="ORF">F1C12_09995</name>
</gene>
<dbReference type="SUPFAM" id="SSF53850">
    <property type="entry name" value="Periplasmic binding protein-like II"/>
    <property type="match status" value="1"/>
</dbReference>
<dbReference type="InterPro" id="IPR050490">
    <property type="entry name" value="Bact_solute-bd_prot1"/>
</dbReference>
<evidence type="ECO:0000313" key="7">
    <source>
        <dbReference type="Proteomes" id="UP000515511"/>
    </source>
</evidence>
<keyword evidence="2" id="KW-0732">Signal</keyword>
<dbReference type="Pfam" id="PF01547">
    <property type="entry name" value="SBP_bac_1"/>
    <property type="match status" value="1"/>
</dbReference>
<dbReference type="InterPro" id="IPR006059">
    <property type="entry name" value="SBP"/>
</dbReference>
<evidence type="ECO:0000256" key="5">
    <source>
        <dbReference type="ARBA" id="ARBA00023288"/>
    </source>
</evidence>
<evidence type="ECO:0000313" key="6">
    <source>
        <dbReference type="EMBL" id="QNE35428.1"/>
    </source>
</evidence>
<dbReference type="AlphaFoldDB" id="A0A7G6YAB3"/>
<dbReference type="PANTHER" id="PTHR43649:SF33">
    <property type="entry name" value="POLYGALACTURONAN_RHAMNOGALACTURONAN-BINDING PROTEIN YTCQ"/>
    <property type="match status" value="1"/>
</dbReference>
<protein>
    <submittedName>
        <fullName evidence="6">Extracellular solute-binding protein</fullName>
    </submittedName>
</protein>
<dbReference type="Gene3D" id="3.40.190.10">
    <property type="entry name" value="Periplasmic binding protein-like II"/>
    <property type="match status" value="1"/>
</dbReference>
<keyword evidence="5" id="KW-0449">Lipoprotein</keyword>
<dbReference type="KEGG" id="lse:F1C12_09995"/>
<sequence length="461" mass="50526">MTSTDWRLMVIALAPRVGTFIKGEKMATRRRFAAVAAIGLALTLAACSSTAGSNPTSTSTEKVQLTFWGNTQGQKDQVALWNESHPNTLVTYVQQGGDSDLTQAVQNAAKAGNAPDLFQMPRGTSVSFLVEGVTQDISKWFNNDDKAFDKTAYDFVHIGKVAVGVPYATNPTFNAINAKTFAQFGYSAPKNWDEAIQQAIEMNKKGVKSFNFPGEDPSYLRDWATQAGAQWWSSDGNKWKVGFTSSQSLAAGDLVQKVIDNNLDANYTYIEWDALMQFFSSGQLSQFTTSTWQLPVYEQNFAKSVGDWELASYPTWKDGGKLVSPSYFNAYGVSKATKHPQQAVEFARWLATNPKSVALLADTVKGAATFPVVADSSKYIEGLLPSKLLGDTKKDAPAVIEKAVQTSRSMKDGPDQSAALEELATWWAKAVSKQVTVRQVLEHMQEWTVSDLQSKHISVAK</sequence>
<keyword evidence="4" id="KW-0564">Palmitate</keyword>